<evidence type="ECO:0000313" key="12">
    <source>
        <dbReference type="Proteomes" id="UP000092462"/>
    </source>
</evidence>
<keyword evidence="9 10" id="KW-0275">Fatty acid biosynthesis</keyword>
<keyword evidence="12" id="KW-1185">Reference proteome</keyword>
<dbReference type="EMBL" id="AJVK01058501">
    <property type="status" value="NOT_ANNOTATED_CDS"/>
    <property type="molecule type" value="Genomic_DNA"/>
</dbReference>
<dbReference type="GO" id="GO:0030148">
    <property type="term" value="P:sphingolipid biosynthetic process"/>
    <property type="evidence" value="ECO:0007669"/>
    <property type="project" value="TreeGrafter"/>
</dbReference>
<keyword evidence="8 10" id="KW-0472">Membrane</keyword>
<comment type="subcellular location">
    <subcellularLocation>
        <location evidence="1">Membrane</location>
        <topology evidence="1">Multi-pass membrane protein</topology>
    </subcellularLocation>
</comment>
<evidence type="ECO:0000256" key="6">
    <source>
        <dbReference type="ARBA" id="ARBA00022989"/>
    </source>
</evidence>
<feature type="transmembrane region" description="Helical" evidence="10">
    <location>
        <begin position="31"/>
        <end position="50"/>
    </location>
</feature>
<dbReference type="EnsemblMetazoa" id="PPAI006645-RA">
    <property type="protein sequence ID" value="PPAI006645-PA"/>
    <property type="gene ID" value="PPAI006645"/>
</dbReference>
<evidence type="ECO:0000256" key="5">
    <source>
        <dbReference type="ARBA" id="ARBA00022832"/>
    </source>
</evidence>
<dbReference type="PANTHER" id="PTHR11157">
    <property type="entry name" value="FATTY ACID ACYL TRANSFERASE-RELATED"/>
    <property type="match status" value="1"/>
</dbReference>
<evidence type="ECO:0000256" key="4">
    <source>
        <dbReference type="ARBA" id="ARBA00022692"/>
    </source>
</evidence>
<comment type="similarity">
    <text evidence="10">Belongs to the ELO family.</text>
</comment>
<name>A0A1B0DF37_PHLPP</name>
<evidence type="ECO:0000256" key="9">
    <source>
        <dbReference type="ARBA" id="ARBA00023160"/>
    </source>
</evidence>
<evidence type="ECO:0000313" key="11">
    <source>
        <dbReference type="EnsemblMetazoa" id="PPAI006645-PA"/>
    </source>
</evidence>
<dbReference type="GO" id="GO:0034625">
    <property type="term" value="P:fatty acid elongation, monounsaturated fatty acid"/>
    <property type="evidence" value="ECO:0007669"/>
    <property type="project" value="TreeGrafter"/>
</dbReference>
<keyword evidence="5 10" id="KW-0276">Fatty acid metabolism</keyword>
<reference evidence="11" key="1">
    <citation type="submission" date="2022-08" db="UniProtKB">
        <authorList>
            <consortium name="EnsemblMetazoa"/>
        </authorList>
    </citation>
    <scope>IDENTIFICATION</scope>
    <source>
        <strain evidence="11">Israel</strain>
    </source>
</reference>
<dbReference type="Proteomes" id="UP000092462">
    <property type="component" value="Unassembled WGS sequence"/>
</dbReference>
<dbReference type="VEuPathDB" id="VectorBase:PPAI006645"/>
<evidence type="ECO:0000256" key="10">
    <source>
        <dbReference type="RuleBase" id="RU361115"/>
    </source>
</evidence>
<dbReference type="GO" id="GO:0034626">
    <property type="term" value="P:fatty acid elongation, polyunsaturated fatty acid"/>
    <property type="evidence" value="ECO:0007669"/>
    <property type="project" value="TreeGrafter"/>
</dbReference>
<evidence type="ECO:0000256" key="2">
    <source>
        <dbReference type="ARBA" id="ARBA00022516"/>
    </source>
</evidence>
<keyword evidence="7 10" id="KW-0443">Lipid metabolism</keyword>
<dbReference type="PANTHER" id="PTHR11157:SF167">
    <property type="entry name" value="ELONGATION OF VERY LONG CHAIN FATTY ACIDS PROTEIN"/>
    <property type="match status" value="1"/>
</dbReference>
<keyword evidence="3 10" id="KW-0808">Transferase</keyword>
<keyword evidence="4 10" id="KW-0812">Transmembrane</keyword>
<comment type="catalytic activity">
    <reaction evidence="10">
        <text>a very-long-chain acyl-CoA + malonyl-CoA + H(+) = a very-long-chain 3-oxoacyl-CoA + CO2 + CoA</text>
        <dbReference type="Rhea" id="RHEA:32727"/>
        <dbReference type="ChEBI" id="CHEBI:15378"/>
        <dbReference type="ChEBI" id="CHEBI:16526"/>
        <dbReference type="ChEBI" id="CHEBI:57287"/>
        <dbReference type="ChEBI" id="CHEBI:57384"/>
        <dbReference type="ChEBI" id="CHEBI:90725"/>
        <dbReference type="ChEBI" id="CHEBI:90736"/>
        <dbReference type="EC" id="2.3.1.199"/>
    </reaction>
</comment>
<evidence type="ECO:0000256" key="1">
    <source>
        <dbReference type="ARBA" id="ARBA00004141"/>
    </source>
</evidence>
<dbReference type="Pfam" id="PF01151">
    <property type="entry name" value="ELO"/>
    <property type="match status" value="1"/>
</dbReference>
<dbReference type="AlphaFoldDB" id="A0A1B0DF37"/>
<dbReference type="EC" id="2.3.1.199" evidence="10"/>
<dbReference type="InterPro" id="IPR002076">
    <property type="entry name" value="ELO_fam"/>
</dbReference>
<proteinExistence type="inferred from homology"/>
<sequence length="117" mass="13900">MALIMKYIDSMHRYMDSYGDPRTKDWPMMSSPFPTLAVCLCYVYIVKVLGPRLMENRKPFHLQNTLIVYNFLQVIFSTWLFYECLMGGWWGEYSFKCQPVDYSDSPSAKRVSLVERR</sequence>
<keyword evidence="6 10" id="KW-1133">Transmembrane helix</keyword>
<dbReference type="GO" id="GO:0009922">
    <property type="term" value="F:fatty acid elongase activity"/>
    <property type="evidence" value="ECO:0007669"/>
    <property type="project" value="UniProtKB-EC"/>
</dbReference>
<dbReference type="GO" id="GO:0005789">
    <property type="term" value="C:endoplasmic reticulum membrane"/>
    <property type="evidence" value="ECO:0007669"/>
    <property type="project" value="TreeGrafter"/>
</dbReference>
<comment type="caution">
    <text evidence="10">Lacks conserved residue(s) required for the propagation of feature annotation.</text>
</comment>
<dbReference type="GO" id="GO:0042761">
    <property type="term" value="P:very long-chain fatty acid biosynthetic process"/>
    <property type="evidence" value="ECO:0007669"/>
    <property type="project" value="TreeGrafter"/>
</dbReference>
<evidence type="ECO:0000256" key="3">
    <source>
        <dbReference type="ARBA" id="ARBA00022679"/>
    </source>
</evidence>
<evidence type="ECO:0000256" key="8">
    <source>
        <dbReference type="ARBA" id="ARBA00023136"/>
    </source>
</evidence>
<evidence type="ECO:0000256" key="7">
    <source>
        <dbReference type="ARBA" id="ARBA00023098"/>
    </source>
</evidence>
<dbReference type="VEuPathDB" id="VectorBase:PPAPM1_010183"/>
<protein>
    <recommendedName>
        <fullName evidence="10">Elongation of very long chain fatty acids protein</fullName>
        <ecNumber evidence="10">2.3.1.199</ecNumber>
    </recommendedName>
    <alternativeName>
        <fullName evidence="10">Very-long-chain 3-oxoacyl-CoA synthase</fullName>
    </alternativeName>
</protein>
<feature type="transmembrane region" description="Helical" evidence="10">
    <location>
        <begin position="62"/>
        <end position="82"/>
    </location>
</feature>
<accession>A0A1B0DF37</accession>
<organism evidence="11 12">
    <name type="scientific">Phlebotomus papatasi</name>
    <name type="common">Sandfly</name>
    <dbReference type="NCBI Taxonomy" id="29031"/>
    <lineage>
        <taxon>Eukaryota</taxon>
        <taxon>Metazoa</taxon>
        <taxon>Ecdysozoa</taxon>
        <taxon>Arthropoda</taxon>
        <taxon>Hexapoda</taxon>
        <taxon>Insecta</taxon>
        <taxon>Pterygota</taxon>
        <taxon>Neoptera</taxon>
        <taxon>Endopterygota</taxon>
        <taxon>Diptera</taxon>
        <taxon>Nematocera</taxon>
        <taxon>Psychodoidea</taxon>
        <taxon>Psychodidae</taxon>
        <taxon>Phlebotomus</taxon>
        <taxon>Phlebotomus</taxon>
    </lineage>
</organism>
<dbReference type="GO" id="GO:0019367">
    <property type="term" value="P:fatty acid elongation, saturated fatty acid"/>
    <property type="evidence" value="ECO:0007669"/>
    <property type="project" value="TreeGrafter"/>
</dbReference>
<keyword evidence="2 10" id="KW-0444">Lipid biosynthesis</keyword>